<dbReference type="EMBL" id="MK287895">
    <property type="protein sequence ID" value="QDL52624.1"/>
    <property type="molecule type" value="Genomic_RNA"/>
</dbReference>
<dbReference type="EMBL" id="MK287894">
    <property type="protein sequence ID" value="QDL52613.1"/>
    <property type="molecule type" value="Genomic_RNA"/>
</dbReference>
<name>A0A515EIY9_9NIDO</name>
<evidence type="ECO:0000313" key="1">
    <source>
        <dbReference type="EMBL" id="QDL52613.1"/>
    </source>
</evidence>
<sequence length="67" mass="7366">MHKTTSQPAIVKPNKMAKNMMISTMDTKNSVKASTKSWPILSKRLCIDPISFQFRPKVGSMTGPGGK</sequence>
<protein>
    <submittedName>
        <fullName evidence="2">Uncharacterized protein</fullName>
    </submittedName>
</protein>
<organism evidence="2">
    <name type="scientific">Porcine reproductive and respiratory syndrome virus 2</name>
    <dbReference type="NCBI Taxonomy" id="1965067"/>
    <lineage>
        <taxon>Viruses</taxon>
        <taxon>Riboviria</taxon>
        <taxon>Orthornavirae</taxon>
        <taxon>Pisuviricota</taxon>
        <taxon>Pisoniviricetes</taxon>
        <taxon>Nidovirales</taxon>
        <taxon>Arnidovirineae</taxon>
        <taxon>Arteriviridae</taxon>
        <taxon>Variarterivirinae</taxon>
        <taxon>Betaarterivirus</taxon>
        <taxon>Ampobartevirus</taxon>
        <taxon>Betaarterivirus americense</taxon>
    </lineage>
</organism>
<evidence type="ECO:0000313" key="2">
    <source>
        <dbReference type="EMBL" id="QDL52624.1"/>
    </source>
</evidence>
<reference evidence="2" key="1">
    <citation type="submission" date="2018-12" db="EMBL/GenBank/DDBJ databases">
        <title>Molecular characterization of HP-PRRSV from field outbreaks in Mizoram, India.</title>
        <authorList>
            <person name="Rajkhowa T.K."/>
            <person name="Ralte L."/>
            <person name="Subbiah M."/>
            <person name="Hauhnar L."/>
        </authorList>
    </citation>
    <scope>NUCLEOTIDE SEQUENCE</scope>
    <source>
        <strain evidence="1">PRRSV/MZ/IND/1A/18</strain>
        <strain evidence="2">PRRSV/MZ/IND/24-A/18</strain>
    </source>
</reference>
<proteinExistence type="predicted"/>
<accession>A0A515EIY9</accession>